<keyword evidence="1" id="KW-0732">Signal</keyword>
<sequence>MSTTTTSTNRRAVRRRLAVLTAAAATLALAACGGSGFDDGQTGDGGDGGDAGGPLEVLIGSSGDAETRAVTEALDAWSAESGTEANLSVAADLPQQLSQGFAAGSPPDLFYVSVDGFPGYAANGSLEPYGDQIEADFYPTLVESFTYDDTFYCAPKDFSTLALIINDDAWEEAGLTASDHPATWEDLRSVAERLTTDDQVGLTFGPEWQRVGAFMAQAGGGLLDDAGSAAVDSPENAEALAFVQDMLADGIAAYPSAVDAGWGGEAFGLQAAAMTIEGNWVTGALANDFPDVDYTVVPLPSGPGGAGTLQFTNCWGVAADSQNKEAAIDLVRHLVADEQQMTFAEGFGVMPSVASVRDRWSEEFPEQAAFLDGVDDAQGVPPLEGVSEVIADFNAQLEGLAGGDPQAILSSVQSSMEAVAP</sequence>
<gene>
    <name evidence="2" type="ORF">IHE71_16495</name>
</gene>
<accession>A0ABR9N0V6</accession>
<dbReference type="PANTHER" id="PTHR43649:SF12">
    <property type="entry name" value="DIACETYLCHITOBIOSE BINDING PROTEIN DASA"/>
    <property type="match status" value="1"/>
</dbReference>
<organism evidence="2 3">
    <name type="scientific">Myceligenerans pegani</name>
    <dbReference type="NCBI Taxonomy" id="2776917"/>
    <lineage>
        <taxon>Bacteria</taxon>
        <taxon>Bacillati</taxon>
        <taxon>Actinomycetota</taxon>
        <taxon>Actinomycetes</taxon>
        <taxon>Micrococcales</taxon>
        <taxon>Promicromonosporaceae</taxon>
        <taxon>Myceligenerans</taxon>
    </lineage>
</organism>
<keyword evidence="3" id="KW-1185">Reference proteome</keyword>
<dbReference type="EMBL" id="JADAQT010000098">
    <property type="protein sequence ID" value="MBE1877293.1"/>
    <property type="molecule type" value="Genomic_DNA"/>
</dbReference>
<dbReference type="RefSeq" id="WP_192863850.1">
    <property type="nucleotide sequence ID" value="NZ_JADAQT010000098.1"/>
</dbReference>
<dbReference type="InterPro" id="IPR006059">
    <property type="entry name" value="SBP"/>
</dbReference>
<protein>
    <submittedName>
        <fullName evidence="2">Extracellular solute-binding protein</fullName>
    </submittedName>
</protein>
<feature type="chain" id="PRO_5045284698" evidence="1">
    <location>
        <begin position="31"/>
        <end position="421"/>
    </location>
</feature>
<name>A0ABR9N0V6_9MICO</name>
<dbReference type="SUPFAM" id="SSF53850">
    <property type="entry name" value="Periplasmic binding protein-like II"/>
    <property type="match status" value="1"/>
</dbReference>
<dbReference type="Proteomes" id="UP000625527">
    <property type="component" value="Unassembled WGS sequence"/>
</dbReference>
<dbReference type="PANTHER" id="PTHR43649">
    <property type="entry name" value="ARABINOSE-BINDING PROTEIN-RELATED"/>
    <property type="match status" value="1"/>
</dbReference>
<dbReference type="Gene3D" id="3.40.190.10">
    <property type="entry name" value="Periplasmic binding protein-like II"/>
    <property type="match status" value="1"/>
</dbReference>
<evidence type="ECO:0000313" key="3">
    <source>
        <dbReference type="Proteomes" id="UP000625527"/>
    </source>
</evidence>
<comment type="caution">
    <text evidence="2">The sequence shown here is derived from an EMBL/GenBank/DDBJ whole genome shotgun (WGS) entry which is preliminary data.</text>
</comment>
<proteinExistence type="predicted"/>
<evidence type="ECO:0000313" key="2">
    <source>
        <dbReference type="EMBL" id="MBE1877293.1"/>
    </source>
</evidence>
<feature type="signal peptide" evidence="1">
    <location>
        <begin position="1"/>
        <end position="30"/>
    </location>
</feature>
<dbReference type="InterPro" id="IPR050490">
    <property type="entry name" value="Bact_solute-bd_prot1"/>
</dbReference>
<reference evidence="2 3" key="1">
    <citation type="submission" date="2020-10" db="EMBL/GenBank/DDBJ databases">
        <title>Myceligenerans pegani sp. nov., an endophytic actinomycete isolated from Peganum harmala L. in Xinjiang, China.</title>
        <authorList>
            <person name="Xin L."/>
        </authorList>
    </citation>
    <scope>NUCLEOTIDE SEQUENCE [LARGE SCALE GENOMIC DNA]</scope>
    <source>
        <strain evidence="2 3">TRM65318</strain>
    </source>
</reference>
<evidence type="ECO:0000256" key="1">
    <source>
        <dbReference type="SAM" id="SignalP"/>
    </source>
</evidence>
<dbReference type="Pfam" id="PF13416">
    <property type="entry name" value="SBP_bac_8"/>
    <property type="match status" value="1"/>
</dbReference>